<name>A0A0D7AU39_9AGAR</name>
<dbReference type="EMBL" id="KN881240">
    <property type="protein sequence ID" value="KIY60806.1"/>
    <property type="molecule type" value="Genomic_DNA"/>
</dbReference>
<organism evidence="2 3">
    <name type="scientific">Cylindrobasidium torrendii FP15055 ss-10</name>
    <dbReference type="NCBI Taxonomy" id="1314674"/>
    <lineage>
        <taxon>Eukaryota</taxon>
        <taxon>Fungi</taxon>
        <taxon>Dikarya</taxon>
        <taxon>Basidiomycota</taxon>
        <taxon>Agaricomycotina</taxon>
        <taxon>Agaricomycetes</taxon>
        <taxon>Agaricomycetidae</taxon>
        <taxon>Agaricales</taxon>
        <taxon>Marasmiineae</taxon>
        <taxon>Physalacriaceae</taxon>
        <taxon>Cylindrobasidium</taxon>
    </lineage>
</organism>
<feature type="domain" description="FERM" evidence="1">
    <location>
        <begin position="78"/>
        <end position="182"/>
    </location>
</feature>
<reference evidence="2 3" key="1">
    <citation type="journal article" date="2015" name="Fungal Genet. Biol.">
        <title>Evolution of novel wood decay mechanisms in Agaricales revealed by the genome sequences of Fistulina hepatica and Cylindrobasidium torrendii.</title>
        <authorList>
            <person name="Floudas D."/>
            <person name="Held B.W."/>
            <person name="Riley R."/>
            <person name="Nagy L.G."/>
            <person name="Koehler G."/>
            <person name="Ransdell A.S."/>
            <person name="Younus H."/>
            <person name="Chow J."/>
            <person name="Chiniquy J."/>
            <person name="Lipzen A."/>
            <person name="Tritt A."/>
            <person name="Sun H."/>
            <person name="Haridas S."/>
            <person name="LaButti K."/>
            <person name="Ohm R.A."/>
            <person name="Kues U."/>
            <person name="Blanchette R.A."/>
            <person name="Grigoriev I.V."/>
            <person name="Minto R.E."/>
            <person name="Hibbett D.S."/>
        </authorList>
    </citation>
    <scope>NUCLEOTIDE SEQUENCE [LARGE SCALE GENOMIC DNA]</scope>
    <source>
        <strain evidence="2 3">FP15055 ss-10</strain>
    </source>
</reference>
<evidence type="ECO:0000313" key="3">
    <source>
        <dbReference type="Proteomes" id="UP000054007"/>
    </source>
</evidence>
<dbReference type="InterPro" id="IPR000299">
    <property type="entry name" value="FERM_domain"/>
</dbReference>
<accession>A0A0D7AU39</accession>
<gene>
    <name evidence="2" type="ORF">CYLTODRAFT_495506</name>
</gene>
<keyword evidence="3" id="KW-1185">Reference proteome</keyword>
<proteinExistence type="predicted"/>
<evidence type="ECO:0000259" key="1">
    <source>
        <dbReference type="PROSITE" id="PS50057"/>
    </source>
</evidence>
<sequence>MPSPPPANVWLLVPSEELDEVEPRAKRAIWKLVYSPTRLVDCPDRAVTLKGILGLHNGVFLHERLMDCGVKTWRGLLALAMVHLMDEEHKQLIRLALGMKDERNWRILGYILRGLQVEEVKRIDPNHFGAEMCGRHERAASIRPRIMAIWKNMAEPEVEPGERPISNGIWRIYYRMQAYSRD</sequence>
<protein>
    <recommendedName>
        <fullName evidence="1">FERM domain-containing protein</fullName>
    </recommendedName>
</protein>
<dbReference type="AlphaFoldDB" id="A0A0D7AU39"/>
<dbReference type="PROSITE" id="PS50057">
    <property type="entry name" value="FERM_3"/>
    <property type="match status" value="1"/>
</dbReference>
<evidence type="ECO:0000313" key="2">
    <source>
        <dbReference type="EMBL" id="KIY60806.1"/>
    </source>
</evidence>
<dbReference type="Proteomes" id="UP000054007">
    <property type="component" value="Unassembled WGS sequence"/>
</dbReference>